<dbReference type="PANTHER" id="PTHR48047:SF107">
    <property type="entry name" value="UDP-GLYCOSYLTRANSFERASE 92A1-LIKE"/>
    <property type="match status" value="1"/>
</dbReference>
<protein>
    <recommendedName>
        <fullName evidence="5">Glycosyltransferase</fullName>
        <ecNumber evidence="5">2.4.1.-</ecNumber>
    </recommendedName>
</protein>
<dbReference type="AlphaFoldDB" id="A0A4Y7KVL7"/>
<dbReference type="PROSITE" id="PS00375">
    <property type="entry name" value="UDPGT"/>
    <property type="match status" value="1"/>
</dbReference>
<evidence type="ECO:0000256" key="3">
    <source>
        <dbReference type="ARBA" id="ARBA00022679"/>
    </source>
</evidence>
<name>A0A4Y7KVL7_PAPSO</name>
<dbReference type="OMA" id="HVMADMF"/>
<gene>
    <name evidence="7" type="ORF">C5167_000437</name>
</gene>
<dbReference type="InterPro" id="IPR002213">
    <property type="entry name" value="UDP_glucos_trans"/>
</dbReference>
<dbReference type="GO" id="GO:0035251">
    <property type="term" value="F:UDP-glucosyltransferase activity"/>
    <property type="evidence" value="ECO:0007669"/>
    <property type="project" value="TreeGrafter"/>
</dbReference>
<dbReference type="FunFam" id="3.40.50.2000:FF:000064">
    <property type="entry name" value="Glycosyltransferase"/>
    <property type="match status" value="1"/>
</dbReference>
<proteinExistence type="inferred from homology"/>
<dbReference type="Pfam" id="PF26168">
    <property type="entry name" value="Glyco_transf_N"/>
    <property type="match status" value="1"/>
</dbReference>
<dbReference type="InterPro" id="IPR058980">
    <property type="entry name" value="Glyco_transf_N"/>
</dbReference>
<dbReference type="CDD" id="cd03784">
    <property type="entry name" value="GT1_Gtf-like"/>
    <property type="match status" value="1"/>
</dbReference>
<dbReference type="SUPFAM" id="SSF53756">
    <property type="entry name" value="UDP-Glycosyltransferase/glycogen phosphorylase"/>
    <property type="match status" value="1"/>
</dbReference>
<keyword evidence="8" id="KW-1185">Reference proteome</keyword>
<evidence type="ECO:0000256" key="4">
    <source>
        <dbReference type="RuleBase" id="RU003718"/>
    </source>
</evidence>
<evidence type="ECO:0000313" key="8">
    <source>
        <dbReference type="Proteomes" id="UP000316621"/>
    </source>
</evidence>
<dbReference type="Gramene" id="RZC76161">
    <property type="protein sequence ID" value="RZC76161"/>
    <property type="gene ID" value="C5167_000437"/>
</dbReference>
<dbReference type="Proteomes" id="UP000316621">
    <property type="component" value="Chromosome 9"/>
</dbReference>
<reference evidence="7 8" key="1">
    <citation type="journal article" date="2018" name="Science">
        <title>The opium poppy genome and morphinan production.</title>
        <authorList>
            <person name="Guo L."/>
            <person name="Winzer T."/>
            <person name="Yang X."/>
            <person name="Li Y."/>
            <person name="Ning Z."/>
            <person name="He Z."/>
            <person name="Teodor R."/>
            <person name="Lu Y."/>
            <person name="Bowser T.A."/>
            <person name="Graham I.A."/>
            <person name="Ye K."/>
        </authorList>
    </citation>
    <scope>NUCLEOTIDE SEQUENCE [LARGE SCALE GENOMIC DNA]</scope>
    <source>
        <strain evidence="8">cv. HN1</strain>
        <tissue evidence="7">Leaves</tissue>
    </source>
</reference>
<evidence type="ECO:0000313" key="7">
    <source>
        <dbReference type="EMBL" id="RZC76161.1"/>
    </source>
</evidence>
<feature type="domain" description="Glycosyltransferase N-terminal" evidence="6">
    <location>
        <begin position="12"/>
        <end position="260"/>
    </location>
</feature>
<dbReference type="InterPro" id="IPR035595">
    <property type="entry name" value="UDP_glycos_trans_CS"/>
</dbReference>
<organism evidence="7 8">
    <name type="scientific">Papaver somniferum</name>
    <name type="common">Opium poppy</name>
    <dbReference type="NCBI Taxonomy" id="3469"/>
    <lineage>
        <taxon>Eukaryota</taxon>
        <taxon>Viridiplantae</taxon>
        <taxon>Streptophyta</taxon>
        <taxon>Embryophyta</taxon>
        <taxon>Tracheophyta</taxon>
        <taxon>Spermatophyta</taxon>
        <taxon>Magnoliopsida</taxon>
        <taxon>Ranunculales</taxon>
        <taxon>Papaveraceae</taxon>
        <taxon>Papaveroideae</taxon>
        <taxon>Papaver</taxon>
    </lineage>
</organism>
<dbReference type="PANTHER" id="PTHR48047">
    <property type="entry name" value="GLYCOSYLTRANSFERASE"/>
    <property type="match status" value="1"/>
</dbReference>
<evidence type="ECO:0000256" key="1">
    <source>
        <dbReference type="ARBA" id="ARBA00009995"/>
    </source>
</evidence>
<sequence>MSTQQQQDDGHIIMFPFMAQGHLTRFIALAKFISQRKPNTKITFVTTPLNFRRLQPTLQTNNICLAELPFSSADHGLPPNTENCDSLPPHLIATLLYASKALKPSFDNLIDEIIRAEKRVPSCIIFDFFFGWATETANRVGTPSFVFTPGGYGTAMMFSMWLHSPHRKNGDDSKELIEEFHVPKFPDACRLHISQLPSRLRDSNQEFTTYAEFYRMHISFSQKSDGMLCNSVEEIEVVGLEALRNLMEPKPVWPIGPLLPSFLLQGNQNKNNGCVASQSRTGKEFGISPESCIEWLNHQKPSSVLFISFGSQNTISAPKMMELALGLEKSGKCFIWVLRPPSGFENTTEFKSEWLPEGFVERMSQTKKGLLIKTWAPQLEILCHRSTGAFLSHCGWNSVLESLSQGVPIIGWPLYAEQPYNSKMLQEEMGVSVQLAIGNEGELYSEDVKNVVKYVMDSSQGEEMRNKATGIAEKIRAAMSEDIDEAGSHQKGSTIKSIDDFLANVTSKKLSYESLSLVPAIICECLAKEYRLCSSMSAEVEHMTVRIQRISLVLTIESAAPTLLSIQSNFESTISSITLELGLSPDY</sequence>
<evidence type="ECO:0000256" key="5">
    <source>
        <dbReference type="RuleBase" id="RU362057"/>
    </source>
</evidence>
<comment type="similarity">
    <text evidence="1 4">Belongs to the UDP-glycosyltransferase family.</text>
</comment>
<dbReference type="EC" id="2.4.1.-" evidence="5"/>
<keyword evidence="2 4" id="KW-0328">Glycosyltransferase</keyword>
<accession>A0A4Y7KVL7</accession>
<dbReference type="Gene3D" id="3.40.50.2000">
    <property type="entry name" value="Glycogen Phosphorylase B"/>
    <property type="match status" value="2"/>
</dbReference>
<evidence type="ECO:0000256" key="2">
    <source>
        <dbReference type="ARBA" id="ARBA00022676"/>
    </source>
</evidence>
<keyword evidence="3 4" id="KW-0808">Transferase</keyword>
<dbReference type="Pfam" id="PF00201">
    <property type="entry name" value="UDPGT"/>
    <property type="match status" value="1"/>
</dbReference>
<dbReference type="EMBL" id="CM010723">
    <property type="protein sequence ID" value="RZC76161.1"/>
    <property type="molecule type" value="Genomic_DNA"/>
</dbReference>
<evidence type="ECO:0000259" key="6">
    <source>
        <dbReference type="Pfam" id="PF26168"/>
    </source>
</evidence>
<dbReference type="STRING" id="3469.A0A4Y7KVL7"/>
<dbReference type="FunFam" id="3.40.50.2000:FF:000103">
    <property type="entry name" value="Glycosyltransferase"/>
    <property type="match status" value="1"/>
</dbReference>